<feature type="region of interest" description="Disordered" evidence="1">
    <location>
        <begin position="21"/>
        <end position="47"/>
    </location>
</feature>
<dbReference type="Proteomes" id="UP001143486">
    <property type="component" value="Unassembled WGS sequence"/>
</dbReference>
<sequence length="329" mass="34841">MRPIHTLAALAGLSLIAACSDPAPEPETAPETAQQASEETAQADAEAEAAGLPGVDIYIAPLSWVGNIPAIGALTNATARPGYDNQPAFTEDGTGFYFTSGDSEHTDIWRCSLDCSVRTQITDTPDAGEYSPRPTPAGGALSYIYQAPGGYGGEVWLDAPDGGNARPASDVGPNGYYAFNADMTRLAVFSLDEGFPLKVFGRFEDTQIVTAAEGIGRALYAAPDHDSVYFTMPREDGGFAVFETGFDGTAPEHRFDLPGETQDYAVFTLPDGTDGFFAVDENVLMTRTLDAPWHSVADLAVHDIDGVTRLAVSPDRRHIALVANDPAGE</sequence>
<proteinExistence type="predicted"/>
<reference evidence="2" key="2">
    <citation type="submission" date="2023-01" db="EMBL/GenBank/DDBJ databases">
        <authorList>
            <person name="Sun Q."/>
            <person name="Evtushenko L."/>
        </authorList>
    </citation>
    <scope>NUCLEOTIDE SEQUENCE</scope>
    <source>
        <strain evidence="2">VKM B-1513</strain>
    </source>
</reference>
<organism evidence="2 3">
    <name type="scientific">Maricaulis virginensis</name>
    <dbReference type="NCBI Taxonomy" id="144022"/>
    <lineage>
        <taxon>Bacteria</taxon>
        <taxon>Pseudomonadati</taxon>
        <taxon>Pseudomonadota</taxon>
        <taxon>Alphaproteobacteria</taxon>
        <taxon>Maricaulales</taxon>
        <taxon>Maricaulaceae</taxon>
        <taxon>Maricaulis</taxon>
    </lineage>
</organism>
<dbReference type="Gene3D" id="2.120.10.30">
    <property type="entry name" value="TolB, C-terminal domain"/>
    <property type="match status" value="1"/>
</dbReference>
<dbReference type="RefSeq" id="WP_271185782.1">
    <property type="nucleotide sequence ID" value="NZ_BSFE01000002.1"/>
</dbReference>
<feature type="compositionally biased region" description="Low complexity" evidence="1">
    <location>
        <begin position="29"/>
        <end position="47"/>
    </location>
</feature>
<name>A0A9W6MMD2_9PROT</name>
<keyword evidence="3" id="KW-1185">Reference proteome</keyword>
<dbReference type="InterPro" id="IPR011042">
    <property type="entry name" value="6-blade_b-propeller_TolB-like"/>
</dbReference>
<comment type="caution">
    <text evidence="2">The sequence shown here is derived from an EMBL/GenBank/DDBJ whole genome shotgun (WGS) entry which is preliminary data.</text>
</comment>
<accession>A0A9W6MMD2</accession>
<dbReference type="SUPFAM" id="SSF69304">
    <property type="entry name" value="Tricorn protease N-terminal domain"/>
    <property type="match status" value="1"/>
</dbReference>
<dbReference type="PROSITE" id="PS51257">
    <property type="entry name" value="PROKAR_LIPOPROTEIN"/>
    <property type="match status" value="1"/>
</dbReference>
<evidence type="ECO:0008006" key="4">
    <source>
        <dbReference type="Google" id="ProtNLM"/>
    </source>
</evidence>
<dbReference type="AlphaFoldDB" id="A0A9W6MMD2"/>
<dbReference type="EMBL" id="BSFE01000002">
    <property type="protein sequence ID" value="GLK51400.1"/>
    <property type="molecule type" value="Genomic_DNA"/>
</dbReference>
<reference evidence="2" key="1">
    <citation type="journal article" date="2014" name="Int. J. Syst. Evol. Microbiol.">
        <title>Complete genome sequence of Corynebacterium casei LMG S-19264T (=DSM 44701T), isolated from a smear-ripened cheese.</title>
        <authorList>
            <consortium name="US DOE Joint Genome Institute (JGI-PGF)"/>
            <person name="Walter F."/>
            <person name="Albersmeier A."/>
            <person name="Kalinowski J."/>
            <person name="Ruckert C."/>
        </authorList>
    </citation>
    <scope>NUCLEOTIDE SEQUENCE</scope>
    <source>
        <strain evidence="2">VKM B-1513</strain>
    </source>
</reference>
<evidence type="ECO:0000313" key="3">
    <source>
        <dbReference type="Proteomes" id="UP001143486"/>
    </source>
</evidence>
<evidence type="ECO:0000313" key="2">
    <source>
        <dbReference type="EMBL" id="GLK51400.1"/>
    </source>
</evidence>
<protein>
    <recommendedName>
        <fullName evidence="4">WD40-like Beta Propeller Repeat</fullName>
    </recommendedName>
</protein>
<evidence type="ECO:0000256" key="1">
    <source>
        <dbReference type="SAM" id="MobiDB-lite"/>
    </source>
</evidence>
<gene>
    <name evidence="2" type="ORF">GCM10017621_09080</name>
</gene>